<sequence length="115" mass="12790">MNVTLGAHNIKKQEKTQQVIPVKRTIPHPDYDPDYLSNDIMLLQVSHVTPLSLAHFNPGGLHPHGLLSIPPSQNNPFTCPRTMKKVIHDCLEFCGLLVDQNSLYLPLVGMEGQAD</sequence>
<name>A0A443QGV8_9ACAR</name>
<dbReference type="PANTHER" id="PTHR24271">
    <property type="entry name" value="KALLIKREIN-RELATED"/>
    <property type="match status" value="1"/>
</dbReference>
<keyword evidence="6" id="KW-1185">Reference proteome</keyword>
<dbReference type="OrthoDB" id="8440449at2759"/>
<keyword evidence="1" id="KW-0732">Signal</keyword>
<gene>
    <name evidence="5" type="ORF">B4U80_15076</name>
</gene>
<accession>A0A443QGV8</accession>
<evidence type="ECO:0000256" key="2">
    <source>
        <dbReference type="ARBA" id="ARBA00023145"/>
    </source>
</evidence>
<dbReference type="AlphaFoldDB" id="A0A443QGV8"/>
<reference evidence="5 6" key="1">
    <citation type="journal article" date="2018" name="Gigascience">
        <title>Genomes of trombidid mites reveal novel predicted allergens and laterally-transferred genes associated with secondary metabolism.</title>
        <authorList>
            <person name="Dong X."/>
            <person name="Chaisiri K."/>
            <person name="Xia D."/>
            <person name="Armstrong S.D."/>
            <person name="Fang Y."/>
            <person name="Donnelly M.J."/>
            <person name="Kadowaki T."/>
            <person name="McGarry J.W."/>
            <person name="Darby A.C."/>
            <person name="Makepeace B.L."/>
        </authorList>
    </citation>
    <scope>NUCLEOTIDE SEQUENCE [LARGE SCALE GENOMIC DNA]</scope>
    <source>
        <strain evidence="5">UoL-UT</strain>
    </source>
</reference>
<evidence type="ECO:0000313" key="5">
    <source>
        <dbReference type="EMBL" id="RWS02238.1"/>
    </source>
</evidence>
<dbReference type="Proteomes" id="UP000288716">
    <property type="component" value="Unassembled WGS sequence"/>
</dbReference>
<comment type="caution">
    <text evidence="5">The sequence shown here is derived from an EMBL/GenBank/DDBJ whole genome shotgun (WGS) entry which is preliminary data.</text>
</comment>
<evidence type="ECO:0000256" key="3">
    <source>
        <dbReference type="ARBA" id="ARBA00023157"/>
    </source>
</evidence>
<dbReference type="GO" id="GO:0005737">
    <property type="term" value="C:cytoplasm"/>
    <property type="evidence" value="ECO:0007669"/>
    <property type="project" value="TreeGrafter"/>
</dbReference>
<evidence type="ECO:0000313" key="6">
    <source>
        <dbReference type="Proteomes" id="UP000288716"/>
    </source>
</evidence>
<dbReference type="GO" id="GO:0006508">
    <property type="term" value="P:proteolysis"/>
    <property type="evidence" value="ECO:0007669"/>
    <property type="project" value="InterPro"/>
</dbReference>
<evidence type="ECO:0000256" key="1">
    <source>
        <dbReference type="ARBA" id="ARBA00022729"/>
    </source>
</evidence>
<dbReference type="STRING" id="299467.A0A443QGV8"/>
<dbReference type="GO" id="GO:0004252">
    <property type="term" value="F:serine-type endopeptidase activity"/>
    <property type="evidence" value="ECO:0007669"/>
    <property type="project" value="InterPro"/>
</dbReference>
<dbReference type="Gene3D" id="2.40.10.10">
    <property type="entry name" value="Trypsin-like serine proteases"/>
    <property type="match status" value="1"/>
</dbReference>
<dbReference type="EMBL" id="NCKV01056299">
    <property type="protein sequence ID" value="RWS02238.1"/>
    <property type="molecule type" value="Genomic_DNA"/>
</dbReference>
<organism evidence="5 6">
    <name type="scientific">Leptotrombidium deliense</name>
    <dbReference type="NCBI Taxonomy" id="299467"/>
    <lineage>
        <taxon>Eukaryota</taxon>
        <taxon>Metazoa</taxon>
        <taxon>Ecdysozoa</taxon>
        <taxon>Arthropoda</taxon>
        <taxon>Chelicerata</taxon>
        <taxon>Arachnida</taxon>
        <taxon>Acari</taxon>
        <taxon>Acariformes</taxon>
        <taxon>Trombidiformes</taxon>
        <taxon>Prostigmata</taxon>
        <taxon>Anystina</taxon>
        <taxon>Parasitengona</taxon>
        <taxon>Trombiculoidea</taxon>
        <taxon>Trombiculidae</taxon>
        <taxon>Leptotrombidium</taxon>
    </lineage>
</organism>
<dbReference type="Pfam" id="PF00089">
    <property type="entry name" value="Trypsin"/>
    <property type="match status" value="1"/>
</dbReference>
<keyword evidence="3" id="KW-1015">Disulfide bond</keyword>
<dbReference type="InterPro" id="IPR043504">
    <property type="entry name" value="Peptidase_S1_PA_chymotrypsin"/>
</dbReference>
<dbReference type="InterPro" id="IPR001254">
    <property type="entry name" value="Trypsin_dom"/>
</dbReference>
<dbReference type="PANTHER" id="PTHR24271:SF81">
    <property type="entry name" value="GRANZYME B"/>
    <property type="match status" value="1"/>
</dbReference>
<feature type="domain" description="Peptidase S1" evidence="4">
    <location>
        <begin position="1"/>
        <end position="47"/>
    </location>
</feature>
<evidence type="ECO:0000259" key="4">
    <source>
        <dbReference type="Pfam" id="PF00089"/>
    </source>
</evidence>
<dbReference type="VEuPathDB" id="VectorBase:LDEU014342"/>
<keyword evidence="2" id="KW-0865">Zymogen</keyword>
<protein>
    <submittedName>
        <fullName evidence="5">Granzyme B-like protein</fullName>
    </submittedName>
</protein>
<dbReference type="InterPro" id="IPR009003">
    <property type="entry name" value="Peptidase_S1_PA"/>
</dbReference>
<dbReference type="SUPFAM" id="SSF50494">
    <property type="entry name" value="Trypsin-like serine proteases"/>
    <property type="match status" value="1"/>
</dbReference>
<proteinExistence type="predicted"/>